<protein>
    <recommendedName>
        <fullName evidence="4">Integral membrane protein</fullName>
    </recommendedName>
</protein>
<organism evidence="2 3">
    <name type="scientific">Spongiactinospora gelatinilytica</name>
    <dbReference type="NCBI Taxonomy" id="2666298"/>
    <lineage>
        <taxon>Bacteria</taxon>
        <taxon>Bacillati</taxon>
        <taxon>Actinomycetota</taxon>
        <taxon>Actinomycetes</taxon>
        <taxon>Streptosporangiales</taxon>
        <taxon>Streptosporangiaceae</taxon>
        <taxon>Spongiactinospora</taxon>
    </lineage>
</organism>
<dbReference type="EMBL" id="POUA01000005">
    <property type="protein sequence ID" value="PZG56426.1"/>
    <property type="molecule type" value="Genomic_DNA"/>
</dbReference>
<feature type="transmembrane region" description="Helical" evidence="1">
    <location>
        <begin position="95"/>
        <end position="114"/>
    </location>
</feature>
<proteinExistence type="predicted"/>
<dbReference type="PANTHER" id="PTHR40078">
    <property type="entry name" value="INTEGRAL MEMBRANE PROTEIN-RELATED"/>
    <property type="match status" value="1"/>
</dbReference>
<keyword evidence="1" id="KW-0472">Membrane</keyword>
<evidence type="ECO:0000256" key="1">
    <source>
        <dbReference type="SAM" id="Phobius"/>
    </source>
</evidence>
<feature type="transmembrane region" description="Helical" evidence="1">
    <location>
        <begin position="64"/>
        <end position="83"/>
    </location>
</feature>
<feature type="transmembrane region" description="Helical" evidence="1">
    <location>
        <begin position="146"/>
        <end position="170"/>
    </location>
</feature>
<keyword evidence="1" id="KW-1133">Transmembrane helix</keyword>
<sequence length="194" mass="20104">MVVAGLTLNGVAITMLIRAELGLGPWDVLHQGLAARTGLGFGLVVILVGVAALLPWWPLRERPGVGTVLNVFVAGIVIDRLLTVTGPATQWWSRGALMTGGVALFALGQGMYLAPRLGAGPREGLMTGINRRFGISIRLARFQIEVAILALGIALGGSAGLGTIVFTLAIGPLVQAGMRLCGYRDRTAPEAAGA</sequence>
<reference evidence="2 3" key="1">
    <citation type="submission" date="2018-01" db="EMBL/GenBank/DDBJ databases">
        <title>Draft genome sequence of Sphaerisporangium sp. 7K107.</title>
        <authorList>
            <person name="Sahin N."/>
            <person name="Saygin H."/>
            <person name="Ay H."/>
        </authorList>
    </citation>
    <scope>NUCLEOTIDE SEQUENCE [LARGE SCALE GENOMIC DNA]</scope>
    <source>
        <strain evidence="2 3">7K107</strain>
    </source>
</reference>
<name>A0A2W2H2Z9_9ACTN</name>
<dbReference type="AlphaFoldDB" id="A0A2W2H2Z9"/>
<keyword evidence="3" id="KW-1185">Reference proteome</keyword>
<evidence type="ECO:0000313" key="3">
    <source>
        <dbReference type="Proteomes" id="UP000248544"/>
    </source>
</evidence>
<dbReference type="Pfam" id="PF19700">
    <property type="entry name" value="DUF6198"/>
    <property type="match status" value="1"/>
</dbReference>
<dbReference type="InterPro" id="IPR038750">
    <property type="entry name" value="YczE/YyaS-like"/>
</dbReference>
<accession>A0A2W2H2Z9</accession>
<keyword evidence="1" id="KW-0812">Transmembrane</keyword>
<feature type="transmembrane region" description="Helical" evidence="1">
    <location>
        <begin position="34"/>
        <end position="57"/>
    </location>
</feature>
<evidence type="ECO:0008006" key="4">
    <source>
        <dbReference type="Google" id="ProtNLM"/>
    </source>
</evidence>
<gene>
    <name evidence="2" type="ORF">C1I98_01365</name>
</gene>
<dbReference type="Proteomes" id="UP000248544">
    <property type="component" value="Unassembled WGS sequence"/>
</dbReference>
<comment type="caution">
    <text evidence="2">The sequence shown here is derived from an EMBL/GenBank/DDBJ whole genome shotgun (WGS) entry which is preliminary data.</text>
</comment>
<evidence type="ECO:0000313" key="2">
    <source>
        <dbReference type="EMBL" id="PZG56426.1"/>
    </source>
</evidence>
<dbReference type="PANTHER" id="PTHR40078:SF1">
    <property type="entry name" value="INTEGRAL MEMBRANE PROTEIN"/>
    <property type="match status" value="1"/>
</dbReference>